<proteinExistence type="predicted"/>
<dbReference type="Pfam" id="PF14130">
    <property type="entry name" value="Cap4_nuclease"/>
    <property type="match status" value="1"/>
</dbReference>
<organism evidence="2 3">
    <name type="scientific">Xanthomonas prunicola</name>
    <dbReference type="NCBI Taxonomy" id="2053930"/>
    <lineage>
        <taxon>Bacteria</taxon>
        <taxon>Pseudomonadati</taxon>
        <taxon>Pseudomonadota</taxon>
        <taxon>Gammaproteobacteria</taxon>
        <taxon>Lysobacterales</taxon>
        <taxon>Lysobacteraceae</taxon>
        <taxon>Xanthomonas</taxon>
    </lineage>
</organism>
<feature type="domain" description="CD-NTase associated protein 4-like DNA endonuclease" evidence="1">
    <location>
        <begin position="28"/>
        <end position="238"/>
    </location>
</feature>
<dbReference type="InterPro" id="IPR025382">
    <property type="entry name" value="Cap4-like_endonuclease_dom"/>
</dbReference>
<evidence type="ECO:0000259" key="1">
    <source>
        <dbReference type="Pfam" id="PF14130"/>
    </source>
</evidence>
<evidence type="ECO:0000313" key="2">
    <source>
        <dbReference type="EMBL" id="UXA65636.1"/>
    </source>
</evidence>
<name>A0A9Q9MLT8_9XANT</name>
<dbReference type="Proteomes" id="UP001058381">
    <property type="component" value="Chromosome"/>
</dbReference>
<dbReference type="RefSeq" id="WP_184578761.1">
    <property type="nucleotide sequence ID" value="NZ_CP094827.1"/>
</dbReference>
<dbReference type="GO" id="GO:0004518">
    <property type="term" value="F:nuclease activity"/>
    <property type="evidence" value="ECO:0007669"/>
    <property type="project" value="InterPro"/>
</dbReference>
<dbReference type="GeneID" id="75149849"/>
<sequence length="397" mass="42982">MTDLLSDQEHKPDALELLLRDKPTDEKTGANATLGFTYQQWWGALAVAELLASEEDFAVGMEVKEDVTLLDSADSPTAVEFCQIKKNEQTGGWKLKDLRTEGRKRKDKTRDASPLAKLYKRRSDFSGHPTKLRFVSNVGVKVSLEEADNVFVNQCQLSDLATSQQDELREHLGKQLGIAAADLDLSNFVIHRSDLPLGQQHVFLAGKLAELSESGKLPFDLKQPNVAARVLASILQSKASNIGYASNFAELKKRLLSRSEAVQALASVAGAKPQIGEVLDGAIARLHVETHPFQAVKSIQAERVTVLAHAVDRTNNQLKQCVSILATQVNEVMTAAVGAKLGELMDNLVQAGLSANASVFAGLKPGYINAVALLVLNDGIEIDVLHIAAHPKSEAQA</sequence>
<dbReference type="EMBL" id="CP096142">
    <property type="protein sequence ID" value="UXA65636.1"/>
    <property type="molecule type" value="Genomic_DNA"/>
</dbReference>
<protein>
    <submittedName>
        <fullName evidence="2">DUF4297 domain-containing protein</fullName>
    </submittedName>
</protein>
<reference evidence="2" key="1">
    <citation type="submission" date="2022-04" db="EMBL/GenBank/DDBJ databases">
        <title>Xanthomonas prunicola pv. tritici, a pathogen causing a previously unreported foliar disease of wheat.</title>
        <authorList>
            <person name="Clavijo F."/>
            <person name="Curland R.D."/>
            <person name="Dill-Macky R."/>
            <person name="Pereyra S."/>
            <person name="Roman-Reyna V."/>
            <person name="Siri M.I."/>
        </authorList>
    </citation>
    <scope>NUCLEOTIDE SEQUENCE</scope>
    <source>
        <strain evidence="2">CIX249</strain>
    </source>
</reference>
<dbReference type="AlphaFoldDB" id="A0A9Q9MLT8"/>
<evidence type="ECO:0000313" key="3">
    <source>
        <dbReference type="Proteomes" id="UP001058381"/>
    </source>
</evidence>
<gene>
    <name evidence="2" type="ORF">M0D43_00825</name>
</gene>
<accession>A0A9Q9MLT8</accession>